<keyword evidence="3" id="KW-1185">Reference proteome</keyword>
<evidence type="ECO:0000256" key="1">
    <source>
        <dbReference type="SAM" id="SignalP"/>
    </source>
</evidence>
<evidence type="ECO:0000313" key="3">
    <source>
        <dbReference type="Proteomes" id="UP001497392"/>
    </source>
</evidence>
<reference evidence="2 3" key="1">
    <citation type="submission" date="2024-06" db="EMBL/GenBank/DDBJ databases">
        <authorList>
            <person name="Kraege A."/>
            <person name="Thomma B."/>
        </authorList>
    </citation>
    <scope>NUCLEOTIDE SEQUENCE [LARGE SCALE GENOMIC DNA]</scope>
</reference>
<proteinExistence type="predicted"/>
<feature type="signal peptide" evidence="1">
    <location>
        <begin position="1"/>
        <end position="22"/>
    </location>
</feature>
<gene>
    <name evidence="2" type="primary">g12028</name>
    <name evidence="2" type="ORF">VP750_LOCUS10732</name>
</gene>
<comment type="caution">
    <text evidence="2">The sequence shown here is derived from an EMBL/GenBank/DDBJ whole genome shotgun (WGS) entry which is preliminary data.</text>
</comment>
<dbReference type="Proteomes" id="UP001497392">
    <property type="component" value="Unassembled WGS sequence"/>
</dbReference>
<protein>
    <submittedName>
        <fullName evidence="2">G12028 protein</fullName>
    </submittedName>
</protein>
<feature type="chain" id="PRO_5045863411" evidence="1">
    <location>
        <begin position="23"/>
        <end position="276"/>
    </location>
</feature>
<accession>A0ABP1G9D4</accession>
<name>A0ABP1G9D4_9CHLO</name>
<evidence type="ECO:0000313" key="2">
    <source>
        <dbReference type="EMBL" id="CAL5228826.1"/>
    </source>
</evidence>
<organism evidence="2 3">
    <name type="scientific">Coccomyxa viridis</name>
    <dbReference type="NCBI Taxonomy" id="1274662"/>
    <lineage>
        <taxon>Eukaryota</taxon>
        <taxon>Viridiplantae</taxon>
        <taxon>Chlorophyta</taxon>
        <taxon>core chlorophytes</taxon>
        <taxon>Trebouxiophyceae</taxon>
        <taxon>Trebouxiophyceae incertae sedis</taxon>
        <taxon>Coccomyxaceae</taxon>
        <taxon>Coccomyxa</taxon>
    </lineage>
</organism>
<dbReference type="EMBL" id="CAXHTA020000019">
    <property type="protein sequence ID" value="CAL5228826.1"/>
    <property type="molecule type" value="Genomic_DNA"/>
</dbReference>
<sequence length="276" mass="31114">MLRTSVAACLLCALACLQPANSARKYEQGVEPKSGATDGRVLVFYHVTAKGQYRSAIRQQMGSILLSGLYSRADAVYACVLGETAEAIAAASQLLQAFGAKVSILQTSEDVQQMERLTLTTMAETVRPRDRVLYMHSKGISYEEDSELGLNAYWWTLFMEHFLLQGHSRCLELLRSYDVVGVKWENMQRPDARPGWHFSGNFWWATGGYLRTLNATIGEGYHDTELWVASGSPRYFSLWQTPTKDGRMSVFYDVPFAPKMYVDADPRQAMLHMEHS</sequence>
<keyword evidence="1" id="KW-0732">Signal</keyword>